<dbReference type="EMBL" id="BOMI01000145">
    <property type="protein sequence ID" value="GID78350.1"/>
    <property type="molecule type" value="Genomic_DNA"/>
</dbReference>
<proteinExistence type="predicted"/>
<protein>
    <submittedName>
        <fullName evidence="2">Uncharacterized protein</fullName>
    </submittedName>
</protein>
<feature type="compositionally biased region" description="Polar residues" evidence="1">
    <location>
        <begin position="53"/>
        <end position="75"/>
    </location>
</feature>
<evidence type="ECO:0000313" key="3">
    <source>
        <dbReference type="Proteomes" id="UP000609879"/>
    </source>
</evidence>
<feature type="region of interest" description="Disordered" evidence="1">
    <location>
        <begin position="53"/>
        <end position="76"/>
    </location>
</feature>
<accession>A0ABQ3YEB7</accession>
<evidence type="ECO:0000313" key="2">
    <source>
        <dbReference type="EMBL" id="GID78350.1"/>
    </source>
</evidence>
<comment type="caution">
    <text evidence="2">The sequence shown here is derived from an EMBL/GenBank/DDBJ whole genome shotgun (WGS) entry which is preliminary data.</text>
</comment>
<keyword evidence="3" id="KW-1185">Reference proteome</keyword>
<reference evidence="2 3" key="1">
    <citation type="submission" date="2021-01" db="EMBL/GenBank/DDBJ databases">
        <title>Whole genome shotgun sequence of Actinoplanes deccanensis NBRC 13994.</title>
        <authorList>
            <person name="Komaki H."/>
            <person name="Tamura T."/>
        </authorList>
    </citation>
    <scope>NUCLEOTIDE SEQUENCE [LARGE SCALE GENOMIC DNA]</scope>
    <source>
        <strain evidence="2 3">NBRC 13994</strain>
    </source>
</reference>
<dbReference type="Proteomes" id="UP000609879">
    <property type="component" value="Unassembled WGS sequence"/>
</dbReference>
<sequence length="267" mass="28789">MTQMTTKFSERLEIPEELLDLREEINETVEDLGQRLLKGTDVYRAQIKQIKSQAQTQRTSAARNGQSQGDTSELTEPTAVFGGVPYQFFDMIAVGPFQPIGGPPFRPNRIIRAGERAFLIAAIWRNPAPLAFTMGNPSAADVMAGQPYVIRGQTVNVNDVANGPDLGPVNGTFGGGFVDFHVLRIPAVPAPPDGAPRLLDITLTIDVRSVASGLPPFAGYASQWLQLDTEPPFVFPSIPGTNGQPVVVPGIVPGFVQDIPVRVLIYA</sequence>
<evidence type="ECO:0000256" key="1">
    <source>
        <dbReference type="SAM" id="MobiDB-lite"/>
    </source>
</evidence>
<name>A0ABQ3YEB7_9ACTN</name>
<gene>
    <name evidence="2" type="ORF">Ade02nite_69910</name>
</gene>
<organism evidence="2 3">
    <name type="scientific">Paractinoplanes deccanensis</name>
    <dbReference type="NCBI Taxonomy" id="113561"/>
    <lineage>
        <taxon>Bacteria</taxon>
        <taxon>Bacillati</taxon>
        <taxon>Actinomycetota</taxon>
        <taxon>Actinomycetes</taxon>
        <taxon>Micromonosporales</taxon>
        <taxon>Micromonosporaceae</taxon>
        <taxon>Paractinoplanes</taxon>
    </lineage>
</organism>